<evidence type="ECO:0000256" key="10">
    <source>
        <dbReference type="ARBA" id="ARBA00030169"/>
    </source>
</evidence>
<dbReference type="CDD" id="cd16841">
    <property type="entry name" value="RraA_family"/>
    <property type="match status" value="1"/>
</dbReference>
<comment type="cofactor">
    <cofactor evidence="2">
        <name>a divalent metal cation</name>
        <dbReference type="ChEBI" id="CHEBI:60240"/>
    </cofactor>
</comment>
<dbReference type="InterPro" id="IPR036704">
    <property type="entry name" value="RraA/RraA-like_sf"/>
</dbReference>
<organism evidence="13 14">
    <name type="scientific">Fusibacter paucivorans</name>
    <dbReference type="NCBI Taxonomy" id="76009"/>
    <lineage>
        <taxon>Bacteria</taxon>
        <taxon>Bacillati</taxon>
        <taxon>Bacillota</taxon>
        <taxon>Clostridia</taxon>
        <taxon>Eubacteriales</taxon>
        <taxon>Eubacteriales Family XII. Incertae Sedis</taxon>
        <taxon>Fusibacter</taxon>
    </lineage>
</organism>
<dbReference type="Proteomes" id="UP000746471">
    <property type="component" value="Unassembled WGS sequence"/>
</dbReference>
<name>A0ABS5PMG8_9FIRM</name>
<evidence type="ECO:0000256" key="2">
    <source>
        <dbReference type="ARBA" id="ARBA00001968"/>
    </source>
</evidence>
<dbReference type="PANTHER" id="PTHR33254:SF4">
    <property type="entry name" value="4-HYDROXY-4-METHYL-2-OXOGLUTARATE ALDOLASE 3-RELATED"/>
    <property type="match status" value="1"/>
</dbReference>
<gene>
    <name evidence="13" type="ORF">KHM83_06770</name>
</gene>
<evidence type="ECO:0000313" key="14">
    <source>
        <dbReference type="Proteomes" id="UP000746471"/>
    </source>
</evidence>
<comment type="catalytic activity">
    <reaction evidence="12">
        <text>oxaloacetate + H(+) = pyruvate + CO2</text>
        <dbReference type="Rhea" id="RHEA:15641"/>
        <dbReference type="ChEBI" id="CHEBI:15361"/>
        <dbReference type="ChEBI" id="CHEBI:15378"/>
        <dbReference type="ChEBI" id="CHEBI:16452"/>
        <dbReference type="ChEBI" id="CHEBI:16526"/>
        <dbReference type="EC" id="4.1.1.112"/>
    </reaction>
</comment>
<dbReference type="Pfam" id="PF03737">
    <property type="entry name" value="RraA-like"/>
    <property type="match status" value="1"/>
</dbReference>
<evidence type="ECO:0000256" key="8">
    <source>
        <dbReference type="ARBA" id="ARBA00025046"/>
    </source>
</evidence>
<comment type="function">
    <text evidence="8">Catalyzes the aldol cleavage of 4-hydroxy-4-methyl-2-oxoglutarate (HMG) into 2 molecules of pyruvate. Also contains a secondary oxaloacetate (OAA) decarboxylase activity due to the common pyruvate enolate transition state formed following C-C bond cleavage in the retro-aldol and decarboxylation reactions.</text>
</comment>
<evidence type="ECO:0000256" key="11">
    <source>
        <dbReference type="ARBA" id="ARBA00032305"/>
    </source>
</evidence>
<evidence type="ECO:0000256" key="12">
    <source>
        <dbReference type="ARBA" id="ARBA00047973"/>
    </source>
</evidence>
<dbReference type="Gene3D" id="3.50.30.40">
    <property type="entry name" value="Ribonuclease E inhibitor RraA/RraA-like"/>
    <property type="match status" value="1"/>
</dbReference>
<evidence type="ECO:0000313" key="13">
    <source>
        <dbReference type="EMBL" id="MBS7526374.1"/>
    </source>
</evidence>
<evidence type="ECO:0000256" key="6">
    <source>
        <dbReference type="ARBA" id="ARBA00012947"/>
    </source>
</evidence>
<comment type="catalytic activity">
    <reaction evidence="1">
        <text>4-hydroxy-4-methyl-2-oxoglutarate = 2 pyruvate</text>
        <dbReference type="Rhea" id="RHEA:22748"/>
        <dbReference type="ChEBI" id="CHEBI:15361"/>
        <dbReference type="ChEBI" id="CHEBI:58276"/>
        <dbReference type="EC" id="4.1.3.17"/>
    </reaction>
</comment>
<dbReference type="SUPFAM" id="SSF89562">
    <property type="entry name" value="RraA-like"/>
    <property type="match status" value="1"/>
</dbReference>
<evidence type="ECO:0000256" key="4">
    <source>
        <dbReference type="ARBA" id="ARBA00011233"/>
    </source>
</evidence>
<reference evidence="13 14" key="1">
    <citation type="submission" date="2021-05" db="EMBL/GenBank/DDBJ databases">
        <title>Fusibacter ferrireducens sp. nov., an anaerobic, sulfur- and Fe-reducing bacterium isolated from the mangrove sediment.</title>
        <authorList>
            <person name="Qiu D."/>
        </authorList>
    </citation>
    <scope>NUCLEOTIDE SEQUENCE [LARGE SCALE GENOMIC DNA]</scope>
    <source>
        <strain evidence="13 14">DSM 12116</strain>
    </source>
</reference>
<sequence>MARLTEMQLSVLSNFDTPTVCNAIERFQLRSHTEGFAHPGMVLRTSQTRAMVAYAVTAKLSSWTPATASQKAMMFDYYEDVLKVDVPTVAVMQDIDEVRIGTFWGEVQATTFKALGAIGTITDGGIRDLSDVDALGFYCFSTELMVARAEAHLVERNTPVTIRKLMIHPGDLIHADGHGITVIPHEIAPMLAEACQGICDAEKYVLEPCRKAVAEGQRPGINQIKAWREQMNKRR</sequence>
<dbReference type="RefSeq" id="WP_213236221.1">
    <property type="nucleotide sequence ID" value="NZ_JAHBCL010000009.1"/>
</dbReference>
<keyword evidence="14" id="KW-1185">Reference proteome</keyword>
<protein>
    <recommendedName>
        <fullName evidence="7">Putative 4-hydroxy-4-methyl-2-oxoglutarate aldolase</fullName>
        <ecNumber evidence="6">4.1.1.112</ecNumber>
        <ecNumber evidence="5">4.1.3.17</ecNumber>
    </recommendedName>
    <alternativeName>
        <fullName evidence="11">Oxaloacetate decarboxylase</fullName>
    </alternativeName>
    <alternativeName>
        <fullName evidence="9">Regulator of ribonuclease activity homolog</fullName>
    </alternativeName>
    <alternativeName>
        <fullName evidence="10">RraA-like protein</fullName>
    </alternativeName>
</protein>
<accession>A0ABS5PMG8</accession>
<dbReference type="EMBL" id="JAHBCL010000009">
    <property type="protein sequence ID" value="MBS7526374.1"/>
    <property type="molecule type" value="Genomic_DNA"/>
</dbReference>
<evidence type="ECO:0000256" key="9">
    <source>
        <dbReference type="ARBA" id="ARBA00029596"/>
    </source>
</evidence>
<comment type="similarity">
    <text evidence="3">Belongs to the class II aldolase/RraA-like family.</text>
</comment>
<proteinExistence type="inferred from homology"/>
<dbReference type="EC" id="4.1.1.112" evidence="6"/>
<evidence type="ECO:0000256" key="5">
    <source>
        <dbReference type="ARBA" id="ARBA00012213"/>
    </source>
</evidence>
<evidence type="ECO:0000256" key="7">
    <source>
        <dbReference type="ARBA" id="ARBA00016549"/>
    </source>
</evidence>
<comment type="subunit">
    <text evidence="4">Homotrimer.</text>
</comment>
<evidence type="ECO:0000256" key="1">
    <source>
        <dbReference type="ARBA" id="ARBA00001342"/>
    </source>
</evidence>
<dbReference type="InterPro" id="IPR005493">
    <property type="entry name" value="RraA/RraA-like"/>
</dbReference>
<comment type="caution">
    <text evidence="13">The sequence shown here is derived from an EMBL/GenBank/DDBJ whole genome shotgun (WGS) entry which is preliminary data.</text>
</comment>
<dbReference type="EC" id="4.1.3.17" evidence="5"/>
<dbReference type="PANTHER" id="PTHR33254">
    <property type="entry name" value="4-HYDROXY-4-METHYL-2-OXOGLUTARATE ALDOLASE 3-RELATED"/>
    <property type="match status" value="1"/>
</dbReference>
<evidence type="ECO:0000256" key="3">
    <source>
        <dbReference type="ARBA" id="ARBA00008621"/>
    </source>
</evidence>